<sequence>MDSTLLSTGAPQSTGPMSNPTQPPTSPKSLNSNLAIPETSSSSTDTDTSVNSTPLSESTTHSLPTHRVHTIVAGISLAICMLLLLALFLLYGRYRNLKNSYEANQTGPKLTGRAESSSTFSQIGNAIVGRWKYNEKEREPAVMARNKVPFQIKTEAQSSHSRRTSSPHPYLHSYHHTEEHSSPSESSASSFDGISPLDATFLFANSIGRQNSTFPNSTQTDLSTFSQQRVSSEVYQKTYNVRHTNELENYQLQPIPKLPDLRCLPSNTLQDLEMFVSQVEHELSTLI</sequence>
<gene>
    <name evidence="3" type="ORF">CROQUDRAFT_703865</name>
</gene>
<evidence type="ECO:0000256" key="2">
    <source>
        <dbReference type="SAM" id="Phobius"/>
    </source>
</evidence>
<name>A0A9P6NXW3_9BASI</name>
<keyword evidence="2" id="KW-0812">Transmembrane</keyword>
<reference evidence="3" key="1">
    <citation type="submission" date="2013-11" db="EMBL/GenBank/DDBJ databases">
        <title>Genome sequence of the fusiform rust pathogen reveals effectors for host alternation and coevolution with pine.</title>
        <authorList>
            <consortium name="DOE Joint Genome Institute"/>
            <person name="Smith K."/>
            <person name="Pendleton A."/>
            <person name="Kubisiak T."/>
            <person name="Anderson C."/>
            <person name="Salamov A."/>
            <person name="Aerts A."/>
            <person name="Riley R."/>
            <person name="Clum A."/>
            <person name="Lindquist E."/>
            <person name="Ence D."/>
            <person name="Campbell M."/>
            <person name="Kronenberg Z."/>
            <person name="Feau N."/>
            <person name="Dhillon B."/>
            <person name="Hamelin R."/>
            <person name="Burleigh J."/>
            <person name="Smith J."/>
            <person name="Yandell M."/>
            <person name="Nelson C."/>
            <person name="Grigoriev I."/>
            <person name="Davis J."/>
        </authorList>
    </citation>
    <scope>NUCLEOTIDE SEQUENCE</scope>
    <source>
        <strain evidence="3">G11</strain>
    </source>
</reference>
<organism evidence="3 4">
    <name type="scientific">Cronartium quercuum f. sp. fusiforme G11</name>
    <dbReference type="NCBI Taxonomy" id="708437"/>
    <lineage>
        <taxon>Eukaryota</taxon>
        <taxon>Fungi</taxon>
        <taxon>Dikarya</taxon>
        <taxon>Basidiomycota</taxon>
        <taxon>Pucciniomycotina</taxon>
        <taxon>Pucciniomycetes</taxon>
        <taxon>Pucciniales</taxon>
        <taxon>Coleosporiaceae</taxon>
        <taxon>Cronartium</taxon>
    </lineage>
</organism>
<keyword evidence="2" id="KW-0472">Membrane</keyword>
<evidence type="ECO:0000313" key="3">
    <source>
        <dbReference type="EMBL" id="KAG0151445.1"/>
    </source>
</evidence>
<proteinExistence type="predicted"/>
<feature type="region of interest" description="Disordered" evidence="1">
    <location>
        <begin position="154"/>
        <end position="191"/>
    </location>
</feature>
<dbReference type="Proteomes" id="UP000886653">
    <property type="component" value="Unassembled WGS sequence"/>
</dbReference>
<evidence type="ECO:0000313" key="4">
    <source>
        <dbReference type="Proteomes" id="UP000886653"/>
    </source>
</evidence>
<feature type="transmembrane region" description="Helical" evidence="2">
    <location>
        <begin position="71"/>
        <end position="91"/>
    </location>
</feature>
<feature type="compositionally biased region" description="Polar residues" evidence="1">
    <location>
        <begin position="54"/>
        <end position="63"/>
    </location>
</feature>
<accession>A0A9P6NXW3</accession>
<feature type="compositionally biased region" description="Polar residues" evidence="1">
    <location>
        <begin position="1"/>
        <end position="20"/>
    </location>
</feature>
<keyword evidence="4" id="KW-1185">Reference proteome</keyword>
<dbReference type="AlphaFoldDB" id="A0A9P6NXW3"/>
<keyword evidence="2" id="KW-1133">Transmembrane helix</keyword>
<protein>
    <submittedName>
        <fullName evidence="3">Uncharacterized protein</fullName>
    </submittedName>
</protein>
<comment type="caution">
    <text evidence="3">The sequence shown here is derived from an EMBL/GenBank/DDBJ whole genome shotgun (WGS) entry which is preliminary data.</text>
</comment>
<dbReference type="EMBL" id="MU167213">
    <property type="protein sequence ID" value="KAG0151445.1"/>
    <property type="molecule type" value="Genomic_DNA"/>
</dbReference>
<evidence type="ECO:0000256" key="1">
    <source>
        <dbReference type="SAM" id="MobiDB-lite"/>
    </source>
</evidence>
<feature type="compositionally biased region" description="Low complexity" evidence="1">
    <location>
        <begin position="39"/>
        <end position="53"/>
    </location>
</feature>
<feature type="region of interest" description="Disordered" evidence="1">
    <location>
        <begin position="1"/>
        <end position="63"/>
    </location>
</feature>